<evidence type="ECO:0000313" key="1">
    <source>
        <dbReference type="EMBL" id="EMD01310.1"/>
    </source>
</evidence>
<dbReference type="EMBL" id="KB445550">
    <property type="protein sequence ID" value="EMD01310.1"/>
    <property type="molecule type" value="Genomic_DNA"/>
</dbReference>
<accession>M2NP33</accession>
<organism evidence="1 2">
    <name type="scientific">Baudoinia panamericana (strain UAMH 10762)</name>
    <name type="common">Angels' share fungus</name>
    <name type="synonym">Baudoinia compniacensis (strain UAMH 10762)</name>
    <dbReference type="NCBI Taxonomy" id="717646"/>
    <lineage>
        <taxon>Eukaryota</taxon>
        <taxon>Fungi</taxon>
        <taxon>Dikarya</taxon>
        <taxon>Ascomycota</taxon>
        <taxon>Pezizomycotina</taxon>
        <taxon>Dothideomycetes</taxon>
        <taxon>Dothideomycetidae</taxon>
        <taxon>Mycosphaerellales</taxon>
        <taxon>Teratosphaeriaceae</taxon>
        <taxon>Baudoinia</taxon>
    </lineage>
</organism>
<sequence>MNGRLLKVKTYQSPSVVQCAWFVGELRKVTRSRERRRDGEVRFSRDVGACRPALGANASLNPLTFTVIPTALSASLSFHYSLISSIPLSLRRCSKQRIAQVGHHGRRKPA</sequence>
<keyword evidence="2" id="KW-1185">Reference proteome</keyword>
<dbReference type="AlphaFoldDB" id="M2NP33"/>
<reference evidence="1 2" key="1">
    <citation type="journal article" date="2012" name="PLoS Pathog.">
        <title>Diverse lifestyles and strategies of plant pathogenesis encoded in the genomes of eighteen Dothideomycetes fungi.</title>
        <authorList>
            <person name="Ohm R.A."/>
            <person name="Feau N."/>
            <person name="Henrissat B."/>
            <person name="Schoch C.L."/>
            <person name="Horwitz B.A."/>
            <person name="Barry K.W."/>
            <person name="Condon B.J."/>
            <person name="Copeland A.C."/>
            <person name="Dhillon B."/>
            <person name="Glaser F."/>
            <person name="Hesse C.N."/>
            <person name="Kosti I."/>
            <person name="LaButti K."/>
            <person name="Lindquist E.A."/>
            <person name="Lucas S."/>
            <person name="Salamov A.A."/>
            <person name="Bradshaw R.E."/>
            <person name="Ciuffetti L."/>
            <person name="Hamelin R.C."/>
            <person name="Kema G.H.J."/>
            <person name="Lawrence C."/>
            <person name="Scott J.A."/>
            <person name="Spatafora J.W."/>
            <person name="Turgeon B.G."/>
            <person name="de Wit P.J.G.M."/>
            <person name="Zhong S."/>
            <person name="Goodwin S.B."/>
            <person name="Grigoriev I.V."/>
        </authorList>
    </citation>
    <scope>NUCLEOTIDE SEQUENCE [LARGE SCALE GENOMIC DNA]</scope>
    <source>
        <strain evidence="1 2">UAMH 10762</strain>
    </source>
</reference>
<dbReference type="RefSeq" id="XP_007672494.1">
    <property type="nucleotide sequence ID" value="XM_007674304.1"/>
</dbReference>
<gene>
    <name evidence="1" type="ORF">BAUCODRAFT_29756</name>
</gene>
<dbReference type="Proteomes" id="UP000011761">
    <property type="component" value="Unassembled WGS sequence"/>
</dbReference>
<dbReference type="GeneID" id="19111004"/>
<name>M2NP33_BAUPA</name>
<dbReference type="KEGG" id="bcom:BAUCODRAFT_29756"/>
<evidence type="ECO:0000313" key="2">
    <source>
        <dbReference type="Proteomes" id="UP000011761"/>
    </source>
</evidence>
<protein>
    <submittedName>
        <fullName evidence="1">Uncharacterized protein</fullName>
    </submittedName>
</protein>
<dbReference type="HOGENOM" id="CLU_2170596_0_0_1"/>
<proteinExistence type="predicted"/>